<dbReference type="Gene3D" id="3.30.200.20">
    <property type="entry name" value="Phosphorylase Kinase, domain 1"/>
    <property type="match status" value="1"/>
</dbReference>
<evidence type="ECO:0000259" key="7">
    <source>
        <dbReference type="PROSITE" id="PS50011"/>
    </source>
</evidence>
<dbReference type="SUPFAM" id="SSF56112">
    <property type="entry name" value="Protein kinase-like (PK-like)"/>
    <property type="match status" value="1"/>
</dbReference>
<organism evidence="8 9">
    <name type="scientific">Acanthopleuribacter pedis</name>
    <dbReference type="NCBI Taxonomy" id="442870"/>
    <lineage>
        <taxon>Bacteria</taxon>
        <taxon>Pseudomonadati</taxon>
        <taxon>Acidobacteriota</taxon>
        <taxon>Holophagae</taxon>
        <taxon>Acanthopleuribacterales</taxon>
        <taxon>Acanthopleuribacteraceae</taxon>
        <taxon>Acanthopleuribacter</taxon>
    </lineage>
</organism>
<feature type="region of interest" description="Disordered" evidence="6">
    <location>
        <begin position="52"/>
        <end position="78"/>
    </location>
</feature>
<protein>
    <submittedName>
        <fullName evidence="8">Protein kinase</fullName>
    </submittedName>
</protein>
<dbReference type="InterPro" id="IPR000719">
    <property type="entry name" value="Prot_kinase_dom"/>
</dbReference>
<gene>
    <name evidence="8" type="ORF">J3U88_11855</name>
</gene>
<dbReference type="RefSeq" id="WP_207858975.1">
    <property type="nucleotide sequence ID" value="NZ_JAFREP010000008.1"/>
</dbReference>
<reference evidence="8" key="1">
    <citation type="submission" date="2021-03" db="EMBL/GenBank/DDBJ databases">
        <authorList>
            <person name="Wang G."/>
        </authorList>
    </citation>
    <scope>NUCLEOTIDE SEQUENCE</scope>
    <source>
        <strain evidence="8">KCTC 12899</strain>
    </source>
</reference>
<dbReference type="GO" id="GO:0004674">
    <property type="term" value="F:protein serine/threonine kinase activity"/>
    <property type="evidence" value="ECO:0007669"/>
    <property type="project" value="TreeGrafter"/>
</dbReference>
<keyword evidence="1" id="KW-0808">Transferase</keyword>
<evidence type="ECO:0000256" key="3">
    <source>
        <dbReference type="ARBA" id="ARBA00022777"/>
    </source>
</evidence>
<accession>A0A8J7Q6N2</accession>
<evidence type="ECO:0000256" key="2">
    <source>
        <dbReference type="ARBA" id="ARBA00022741"/>
    </source>
</evidence>
<keyword evidence="4 5" id="KW-0067">ATP-binding</keyword>
<dbReference type="GO" id="GO:0005524">
    <property type="term" value="F:ATP binding"/>
    <property type="evidence" value="ECO:0007669"/>
    <property type="project" value="UniProtKB-UniRule"/>
</dbReference>
<evidence type="ECO:0000313" key="9">
    <source>
        <dbReference type="Proteomes" id="UP000664417"/>
    </source>
</evidence>
<sequence length="1196" mass="135953">MFHPENVAKEIAQAMAEGILDATEADALKEQAHALERSPLALLEERGVLSPQTRQRLAGDGQTVSSTQRPNDGAFGGLSQAGGDFPLTHWDRYQPEHFLGQGGMGRVFLAWDAQLQRKVAIKFLRHNRQKDAKRLIREARAQARIQHDRVCKVYEVHEEEGQVFITMEFIEGAPLSQRRVEWTLDTYIYLIRDIAHGLHAAHDAGLIHRDIKPSNIMVRTPGGGGPKAVLMDFGLAMAWTEEDTLAWSAGTPSFMSPEQALGQEGCLDPRSDVYSLGATLYWCLCNRPPIMGKNSLDTISMIPHADPPDPQSLNPEISRDLAMIIKKCLRKDRADRYPSAKAFAEDLAALQAGDAVSVRGSDWWYLTRKKLRQNKLAVMATAALLMMATTLGLNTWHLNVQAAQREEWARNFSEAAEEIEATMRFSHMLPPHDIRAEMGELRQRIAAMKTMRDNAGPPAFDAADFAIGRAYAAFDEHETALTFLERAWNNGYRLPAVAYALAQSRGELYNEARLGADNITDEQQRNRVLEQLYHQHALPARTLLENVPPSSTRFPAFLEAQMTWFDKEPRKALEILRRNAFQPWFYENFELQGALYANLAKQLRYVGEQDDADECFQKALYNLQKAIDIAPSSVDNYLTLAKLMSGEYYYHNIKPGSHRHYLDKALSYTETALRINPDHPAALVFKANLKGLSFIDEVNKGTVNLDELGQEIHTLEKLTRAGYDKEHILAALMRLLCIRAQQETNTNNSAREDLEHIWELSKKIAVSERTDNYYQILGQAHQIASKGPALSEEHRLRHIESAAAAYEEAIKLSPSAQRIRMSLGLVYLEKANLWSEDQKGAILDQVITTFNDFLSRDDNNMFVHYYLGQSMRKRDLLERTTSYSDFTLLEQALCHYQKAEEIRPTVPNFAQSQGMMLSRMALRKLNMGLDCSDTLHQAEKALQRAIDTNPKYHNSYDSYLIVEARKIRLAAATGRGSSGFIENCQKLRDKAKKHRPSNAFNDYHFAQAHYYHALSLLKQHKPFRHHLRHAEEIVQNLLNHDPNDRLNLCLLSDVSFLEGIVRFTQGKLRPDFLASIDQLHAQITADPVLWPEPQRNELRRAYLHALAHLGSSEETRFMKAFDQTATRFQRLYPTMIEARVLSGELQVWRALSANRQKAAKTAFQKLGALKNQYPAAQIYSLDLKRPLEQQAVYSQF</sequence>
<dbReference type="PROSITE" id="PS50011">
    <property type="entry name" value="PROTEIN_KINASE_DOM"/>
    <property type="match status" value="1"/>
</dbReference>
<dbReference type="SMART" id="SM00220">
    <property type="entry name" value="S_TKc"/>
    <property type="match status" value="1"/>
</dbReference>
<dbReference type="PROSITE" id="PS00108">
    <property type="entry name" value="PROTEIN_KINASE_ST"/>
    <property type="match status" value="1"/>
</dbReference>
<dbReference type="Pfam" id="PF00069">
    <property type="entry name" value="Pkinase"/>
    <property type="match status" value="1"/>
</dbReference>
<dbReference type="AlphaFoldDB" id="A0A8J7Q6N2"/>
<keyword evidence="9" id="KW-1185">Reference proteome</keyword>
<dbReference type="PANTHER" id="PTHR43289:SF6">
    <property type="entry name" value="SERINE_THREONINE-PROTEIN KINASE NEKL-3"/>
    <property type="match status" value="1"/>
</dbReference>
<evidence type="ECO:0000256" key="5">
    <source>
        <dbReference type="PROSITE-ProRule" id="PRU10141"/>
    </source>
</evidence>
<evidence type="ECO:0000256" key="1">
    <source>
        <dbReference type="ARBA" id="ARBA00022679"/>
    </source>
</evidence>
<keyword evidence="3 8" id="KW-0418">Kinase</keyword>
<dbReference type="InterPro" id="IPR017441">
    <property type="entry name" value="Protein_kinase_ATP_BS"/>
</dbReference>
<dbReference type="Gene3D" id="1.10.510.10">
    <property type="entry name" value="Transferase(Phosphotransferase) domain 1"/>
    <property type="match status" value="1"/>
</dbReference>
<dbReference type="CDD" id="cd14014">
    <property type="entry name" value="STKc_PknB_like"/>
    <property type="match status" value="1"/>
</dbReference>
<comment type="caution">
    <text evidence="8">The sequence shown here is derived from an EMBL/GenBank/DDBJ whole genome shotgun (WGS) entry which is preliminary data.</text>
</comment>
<feature type="binding site" evidence="5">
    <location>
        <position position="122"/>
    </location>
    <ligand>
        <name>ATP</name>
        <dbReference type="ChEBI" id="CHEBI:30616"/>
    </ligand>
</feature>
<feature type="domain" description="Protein kinase" evidence="7">
    <location>
        <begin position="93"/>
        <end position="350"/>
    </location>
</feature>
<keyword evidence="2 5" id="KW-0547">Nucleotide-binding</keyword>
<dbReference type="InterPro" id="IPR011009">
    <property type="entry name" value="Kinase-like_dom_sf"/>
</dbReference>
<dbReference type="SUPFAM" id="SSF48452">
    <property type="entry name" value="TPR-like"/>
    <property type="match status" value="2"/>
</dbReference>
<evidence type="ECO:0000313" key="8">
    <source>
        <dbReference type="EMBL" id="MBO1319156.1"/>
    </source>
</evidence>
<dbReference type="PROSITE" id="PS00107">
    <property type="entry name" value="PROTEIN_KINASE_ATP"/>
    <property type="match status" value="1"/>
</dbReference>
<dbReference type="Gene3D" id="1.25.40.10">
    <property type="entry name" value="Tetratricopeptide repeat domain"/>
    <property type="match status" value="3"/>
</dbReference>
<proteinExistence type="predicted"/>
<evidence type="ECO:0000256" key="4">
    <source>
        <dbReference type="ARBA" id="ARBA00022840"/>
    </source>
</evidence>
<evidence type="ECO:0000256" key="6">
    <source>
        <dbReference type="SAM" id="MobiDB-lite"/>
    </source>
</evidence>
<name>A0A8J7Q6N2_9BACT</name>
<dbReference type="InterPro" id="IPR008271">
    <property type="entry name" value="Ser/Thr_kinase_AS"/>
</dbReference>
<dbReference type="PANTHER" id="PTHR43289">
    <property type="entry name" value="MITOGEN-ACTIVATED PROTEIN KINASE KINASE KINASE 20-RELATED"/>
    <property type="match status" value="1"/>
</dbReference>
<dbReference type="EMBL" id="JAFREP010000008">
    <property type="protein sequence ID" value="MBO1319156.1"/>
    <property type="molecule type" value="Genomic_DNA"/>
</dbReference>
<dbReference type="InterPro" id="IPR011990">
    <property type="entry name" value="TPR-like_helical_dom_sf"/>
</dbReference>
<dbReference type="Proteomes" id="UP000664417">
    <property type="component" value="Unassembled WGS sequence"/>
</dbReference>